<feature type="transmembrane region" description="Helical" evidence="2">
    <location>
        <begin position="77"/>
        <end position="97"/>
    </location>
</feature>
<evidence type="ECO:0000313" key="3">
    <source>
        <dbReference type="EMBL" id="KGN37621.1"/>
    </source>
</evidence>
<dbReference type="Proteomes" id="UP000030013">
    <property type="component" value="Unassembled WGS sequence"/>
</dbReference>
<dbReference type="Pfam" id="PF19700">
    <property type="entry name" value="DUF6198"/>
    <property type="match status" value="1"/>
</dbReference>
<keyword evidence="2" id="KW-1133">Transmembrane helix</keyword>
<keyword evidence="4" id="KW-1185">Reference proteome</keyword>
<dbReference type="PANTHER" id="PTHR40078">
    <property type="entry name" value="INTEGRAL MEMBRANE PROTEIN-RELATED"/>
    <property type="match status" value="1"/>
</dbReference>
<comment type="caution">
    <text evidence="3">The sequence shown here is derived from an EMBL/GenBank/DDBJ whole genome shotgun (WGS) entry which is preliminary data.</text>
</comment>
<proteinExistence type="predicted"/>
<dbReference type="AlphaFoldDB" id="A0A0A0JPV1"/>
<keyword evidence="2" id="KW-0472">Membrane</keyword>
<organism evidence="3 4">
    <name type="scientific">Knoellia aerolata DSM 18566</name>
    <dbReference type="NCBI Taxonomy" id="1385519"/>
    <lineage>
        <taxon>Bacteria</taxon>
        <taxon>Bacillati</taxon>
        <taxon>Actinomycetota</taxon>
        <taxon>Actinomycetes</taxon>
        <taxon>Micrococcales</taxon>
        <taxon>Intrasporangiaceae</taxon>
        <taxon>Knoellia</taxon>
    </lineage>
</organism>
<protein>
    <submittedName>
        <fullName evidence="3">Membrane protein</fullName>
    </submittedName>
</protein>
<reference evidence="3 4" key="1">
    <citation type="submission" date="2013-08" db="EMBL/GenBank/DDBJ databases">
        <title>The genome sequence of Knoellia aerolata.</title>
        <authorList>
            <person name="Zhu W."/>
            <person name="Wang G."/>
        </authorList>
    </citation>
    <scope>NUCLEOTIDE SEQUENCE [LARGE SCALE GENOMIC DNA]</scope>
    <source>
        <strain evidence="3 4">DSM 18566</strain>
    </source>
</reference>
<dbReference type="InterPro" id="IPR038750">
    <property type="entry name" value="YczE/YyaS-like"/>
</dbReference>
<dbReference type="eggNOG" id="COG2364">
    <property type="taxonomic scope" value="Bacteria"/>
</dbReference>
<accession>A0A0A0JPV1</accession>
<feature type="transmembrane region" description="Helical" evidence="2">
    <location>
        <begin position="39"/>
        <end position="57"/>
    </location>
</feature>
<feature type="transmembrane region" description="Helical" evidence="2">
    <location>
        <begin position="131"/>
        <end position="154"/>
    </location>
</feature>
<dbReference type="PANTHER" id="PTHR40078:SF1">
    <property type="entry name" value="INTEGRAL MEMBRANE PROTEIN"/>
    <property type="match status" value="1"/>
</dbReference>
<evidence type="ECO:0000313" key="4">
    <source>
        <dbReference type="Proteomes" id="UP000030013"/>
    </source>
</evidence>
<keyword evidence="2" id="KW-0812">Transmembrane</keyword>
<dbReference type="STRING" id="1385519.N801_01030"/>
<gene>
    <name evidence="3" type="ORF">N801_01030</name>
</gene>
<dbReference type="EMBL" id="AVPL01000101">
    <property type="protein sequence ID" value="KGN37621.1"/>
    <property type="molecule type" value="Genomic_DNA"/>
</dbReference>
<sequence>MLEPMSPIQTLRAGATRRVTLLPMTPMEQLRAGHTVRRVSQLLVGLWLYGTAMAMFIRAELGLDPWDVFHYGVQQHLGWSFGTVVIVVGALVLLLWIPLRQWPGLGTVANVFVIGIATDVMLGVLETPDALWLRWVLLLGGIVVNGIGGAMYIGSQYGPGPRDGLMTGLSLRTGLSIRLVRTSLEVTVLAVGWLLGGVVGFGTVLYAVLIGPAVQAFLPMLTVRVTPPSRLRHGIPDDSAVDGEGKGEDPVDTRAAQLAASDGQRPA</sequence>
<evidence type="ECO:0000256" key="1">
    <source>
        <dbReference type="SAM" id="MobiDB-lite"/>
    </source>
</evidence>
<evidence type="ECO:0000256" key="2">
    <source>
        <dbReference type="SAM" id="Phobius"/>
    </source>
</evidence>
<name>A0A0A0JPV1_9MICO</name>
<feature type="region of interest" description="Disordered" evidence="1">
    <location>
        <begin position="232"/>
        <end position="267"/>
    </location>
</feature>
<feature type="transmembrane region" description="Helical" evidence="2">
    <location>
        <begin position="104"/>
        <end position="125"/>
    </location>
</feature>
<feature type="compositionally biased region" description="Basic and acidic residues" evidence="1">
    <location>
        <begin position="243"/>
        <end position="252"/>
    </location>
</feature>